<comment type="caution">
    <text evidence="4">The sequence shown here is derived from an EMBL/GenBank/DDBJ whole genome shotgun (WGS) entry which is preliminary data.</text>
</comment>
<dbReference type="GO" id="GO:0016853">
    <property type="term" value="F:isomerase activity"/>
    <property type="evidence" value="ECO:0007669"/>
    <property type="project" value="UniProtKB-KW"/>
</dbReference>
<name>A0ABU1HYW6_9MICO</name>
<keyword evidence="4" id="KW-0413">Isomerase</keyword>
<evidence type="ECO:0000256" key="2">
    <source>
        <dbReference type="SAM" id="Phobius"/>
    </source>
</evidence>
<dbReference type="SUPFAM" id="SSF52833">
    <property type="entry name" value="Thioredoxin-like"/>
    <property type="match status" value="1"/>
</dbReference>
<dbReference type="Proteomes" id="UP001260188">
    <property type="component" value="Unassembled WGS sequence"/>
</dbReference>
<reference evidence="4 5" key="1">
    <citation type="submission" date="2023-08" db="EMBL/GenBank/DDBJ databases">
        <title>Functional and genomic diversity of the sorghum phyllosphere microbiome.</title>
        <authorList>
            <person name="Shade A."/>
        </authorList>
    </citation>
    <scope>NUCLEOTIDE SEQUENCE [LARGE SCALE GENOMIC DNA]</scope>
    <source>
        <strain evidence="4 5">SORGH_AS_0919</strain>
    </source>
</reference>
<feature type="region of interest" description="Disordered" evidence="1">
    <location>
        <begin position="98"/>
        <end position="127"/>
    </location>
</feature>
<gene>
    <name evidence="4" type="ORF">QE367_001044</name>
</gene>
<feature type="compositionally biased region" description="Low complexity" evidence="1">
    <location>
        <begin position="98"/>
        <end position="119"/>
    </location>
</feature>
<dbReference type="InterPro" id="IPR012336">
    <property type="entry name" value="Thioredoxin-like_fold"/>
</dbReference>
<feature type="compositionally biased region" description="Pro residues" evidence="1">
    <location>
        <begin position="315"/>
        <end position="328"/>
    </location>
</feature>
<evidence type="ECO:0000313" key="5">
    <source>
        <dbReference type="Proteomes" id="UP001260188"/>
    </source>
</evidence>
<evidence type="ECO:0000259" key="3">
    <source>
        <dbReference type="Pfam" id="PF13462"/>
    </source>
</evidence>
<dbReference type="Gene3D" id="3.40.30.10">
    <property type="entry name" value="Glutaredoxin"/>
    <property type="match status" value="1"/>
</dbReference>
<feature type="domain" description="Thioredoxin-like fold" evidence="3">
    <location>
        <begin position="130"/>
        <end position="300"/>
    </location>
</feature>
<evidence type="ECO:0000313" key="4">
    <source>
        <dbReference type="EMBL" id="MDR6166840.1"/>
    </source>
</evidence>
<feature type="region of interest" description="Disordered" evidence="1">
    <location>
        <begin position="309"/>
        <end position="328"/>
    </location>
</feature>
<organism evidence="4 5">
    <name type="scientific">Microbacterium paludicola</name>
    <dbReference type="NCBI Taxonomy" id="300019"/>
    <lineage>
        <taxon>Bacteria</taxon>
        <taxon>Bacillati</taxon>
        <taxon>Actinomycetota</taxon>
        <taxon>Actinomycetes</taxon>
        <taxon>Micrococcales</taxon>
        <taxon>Microbacteriaceae</taxon>
        <taxon>Microbacterium</taxon>
    </lineage>
</organism>
<dbReference type="RefSeq" id="WP_064955007.1">
    <property type="nucleotide sequence ID" value="NZ_JAVIZA010000001.1"/>
</dbReference>
<keyword evidence="2" id="KW-1133">Transmembrane helix</keyword>
<sequence>MSSDDTPDAPETPAVTDRREAVREKALQVHTRQSRARIARRSGLGVLAVGVVAAAAVAVTMTVSSAGSQPQLEPATASGDGFVVADVVNTSVSTDIAAETDASAPAESAPDAAAATPAEGLPAPTSSTAPPVEIRVYVDYLSAGAREWQVANAQQLTSWVDDGAVTLSYYPVAMLTAKSNGTKYSLRAASAAACVATNAPDAFFAFNNELLTRQPEVDTDGYSDTELANMAQASGVDSTRVVRDCIESGSYAAWAKSATERAVAGIPDTNGLSLTGTPMVLVNGKQYIGDLSDPAEFSQFVLTTASDAYYKSAPTPTPTPTPTEEPAS</sequence>
<keyword evidence="2" id="KW-0472">Membrane</keyword>
<feature type="transmembrane region" description="Helical" evidence="2">
    <location>
        <begin position="42"/>
        <end position="63"/>
    </location>
</feature>
<dbReference type="InterPro" id="IPR036249">
    <property type="entry name" value="Thioredoxin-like_sf"/>
</dbReference>
<dbReference type="Pfam" id="PF13462">
    <property type="entry name" value="Thioredoxin_4"/>
    <property type="match status" value="1"/>
</dbReference>
<proteinExistence type="predicted"/>
<feature type="region of interest" description="Disordered" evidence="1">
    <location>
        <begin position="1"/>
        <end position="21"/>
    </location>
</feature>
<dbReference type="EMBL" id="JAVIZA010000001">
    <property type="protein sequence ID" value="MDR6166840.1"/>
    <property type="molecule type" value="Genomic_DNA"/>
</dbReference>
<keyword evidence="5" id="KW-1185">Reference proteome</keyword>
<evidence type="ECO:0000256" key="1">
    <source>
        <dbReference type="SAM" id="MobiDB-lite"/>
    </source>
</evidence>
<keyword evidence="2" id="KW-0812">Transmembrane</keyword>
<protein>
    <submittedName>
        <fullName evidence="4">Protein-disulfide isomerase</fullName>
    </submittedName>
</protein>
<accession>A0ABU1HYW6</accession>